<protein>
    <submittedName>
        <fullName evidence="2">Glutaredoxin-3</fullName>
    </submittedName>
</protein>
<name>A0A4C1VNJ2_EUMVA</name>
<dbReference type="AlphaFoldDB" id="A0A4C1VNJ2"/>
<evidence type="ECO:0000259" key="1">
    <source>
        <dbReference type="Pfam" id="PF00085"/>
    </source>
</evidence>
<feature type="domain" description="Thioredoxin" evidence="1">
    <location>
        <begin position="8"/>
        <end position="105"/>
    </location>
</feature>
<reference evidence="2 3" key="1">
    <citation type="journal article" date="2019" name="Commun. Biol.">
        <title>The bagworm genome reveals a unique fibroin gene that provides high tensile strength.</title>
        <authorList>
            <person name="Kono N."/>
            <person name="Nakamura H."/>
            <person name="Ohtoshi R."/>
            <person name="Tomita M."/>
            <person name="Numata K."/>
            <person name="Arakawa K."/>
        </authorList>
    </citation>
    <scope>NUCLEOTIDE SEQUENCE [LARGE SCALE GENOMIC DNA]</scope>
</reference>
<comment type="caution">
    <text evidence="2">The sequence shown here is derived from an EMBL/GenBank/DDBJ whole genome shotgun (WGS) entry which is preliminary data.</text>
</comment>
<dbReference type="Proteomes" id="UP000299102">
    <property type="component" value="Unassembled WGS sequence"/>
</dbReference>
<dbReference type="STRING" id="151549.A0A4C1VNJ2"/>
<dbReference type="InterPro" id="IPR036249">
    <property type="entry name" value="Thioredoxin-like_sf"/>
</dbReference>
<dbReference type="GO" id="GO:0005737">
    <property type="term" value="C:cytoplasm"/>
    <property type="evidence" value="ECO:0007669"/>
    <property type="project" value="TreeGrafter"/>
</dbReference>
<dbReference type="SUPFAM" id="SSF52833">
    <property type="entry name" value="Thioredoxin-like"/>
    <property type="match status" value="1"/>
</dbReference>
<accession>A0A4C1VNJ2</accession>
<dbReference type="PANTHER" id="PTHR45663:SF11">
    <property type="entry name" value="GEO12009P1"/>
    <property type="match status" value="1"/>
</dbReference>
<dbReference type="Pfam" id="PF00085">
    <property type="entry name" value="Thioredoxin"/>
    <property type="match status" value="1"/>
</dbReference>
<dbReference type="EMBL" id="BGZK01000370">
    <property type="protein sequence ID" value="GBP39719.1"/>
    <property type="molecule type" value="Genomic_DNA"/>
</dbReference>
<evidence type="ECO:0000313" key="3">
    <source>
        <dbReference type="Proteomes" id="UP000299102"/>
    </source>
</evidence>
<organism evidence="2 3">
    <name type="scientific">Eumeta variegata</name>
    <name type="common">Bagworm moth</name>
    <name type="synonym">Eumeta japonica</name>
    <dbReference type="NCBI Taxonomy" id="151549"/>
    <lineage>
        <taxon>Eukaryota</taxon>
        <taxon>Metazoa</taxon>
        <taxon>Ecdysozoa</taxon>
        <taxon>Arthropoda</taxon>
        <taxon>Hexapoda</taxon>
        <taxon>Insecta</taxon>
        <taxon>Pterygota</taxon>
        <taxon>Neoptera</taxon>
        <taxon>Endopterygota</taxon>
        <taxon>Lepidoptera</taxon>
        <taxon>Glossata</taxon>
        <taxon>Ditrysia</taxon>
        <taxon>Tineoidea</taxon>
        <taxon>Psychidae</taxon>
        <taxon>Oiketicinae</taxon>
        <taxon>Eumeta</taxon>
    </lineage>
</organism>
<evidence type="ECO:0000313" key="2">
    <source>
        <dbReference type="EMBL" id="GBP39719.1"/>
    </source>
</evidence>
<dbReference type="GO" id="GO:0015035">
    <property type="term" value="F:protein-disulfide reductase activity"/>
    <property type="evidence" value="ECO:0007669"/>
    <property type="project" value="TreeGrafter"/>
</dbReference>
<gene>
    <name evidence="2" type="primary">glrx3</name>
    <name evidence="2" type="ORF">EVAR_23044_1</name>
</gene>
<sequence>MSVYHLESQDVFESTIKVSTLTVVHFSADWAAQCAQVTEVLKELSKLPEVQASGIKFYVCDAEKLSEISLKFMVDSVPTVIFFQNGCQVERVDGADASQITNKVKKYSIDKDASDAVIPQKTLEEELKRLINKHKVMVNPTIRGFESIEDVAKEKSWNIFP</sequence>
<keyword evidence="3" id="KW-1185">Reference proteome</keyword>
<dbReference type="PANTHER" id="PTHR45663">
    <property type="entry name" value="GEO12009P1"/>
    <property type="match status" value="1"/>
</dbReference>
<dbReference type="InterPro" id="IPR013766">
    <property type="entry name" value="Thioredoxin_domain"/>
</dbReference>
<dbReference type="OrthoDB" id="415696at2759"/>
<dbReference type="Gene3D" id="3.40.30.10">
    <property type="entry name" value="Glutaredoxin"/>
    <property type="match status" value="1"/>
</dbReference>
<proteinExistence type="predicted"/>